<dbReference type="AlphaFoldDB" id="A0A917D9Z1"/>
<reference evidence="1" key="2">
    <citation type="submission" date="2020-09" db="EMBL/GenBank/DDBJ databases">
        <authorList>
            <person name="Sun Q."/>
            <person name="Zhou Y."/>
        </authorList>
    </citation>
    <scope>NUCLEOTIDE SEQUENCE</scope>
    <source>
        <strain evidence="1">CGMCC 1.15493</strain>
    </source>
</reference>
<keyword evidence="2" id="KW-1185">Reference proteome</keyword>
<reference evidence="1" key="1">
    <citation type="journal article" date="2014" name="Int. J. Syst. Evol. Microbiol.">
        <title>Complete genome sequence of Corynebacterium casei LMG S-19264T (=DSM 44701T), isolated from a smear-ripened cheese.</title>
        <authorList>
            <consortium name="US DOE Joint Genome Institute (JGI-PGF)"/>
            <person name="Walter F."/>
            <person name="Albersmeier A."/>
            <person name="Kalinowski J."/>
            <person name="Ruckert C."/>
        </authorList>
    </citation>
    <scope>NUCLEOTIDE SEQUENCE</scope>
    <source>
        <strain evidence="1">CGMCC 1.15493</strain>
    </source>
</reference>
<organism evidence="1 2">
    <name type="scientific">Aureimonas glaciei</name>
    <dbReference type="NCBI Taxonomy" id="1776957"/>
    <lineage>
        <taxon>Bacteria</taxon>
        <taxon>Pseudomonadati</taxon>
        <taxon>Pseudomonadota</taxon>
        <taxon>Alphaproteobacteria</taxon>
        <taxon>Hyphomicrobiales</taxon>
        <taxon>Aurantimonadaceae</taxon>
        <taxon>Aureimonas</taxon>
    </lineage>
</organism>
<dbReference type="Proteomes" id="UP000613160">
    <property type="component" value="Unassembled WGS sequence"/>
</dbReference>
<protein>
    <submittedName>
        <fullName evidence="1">Uncharacterized protein</fullName>
    </submittedName>
</protein>
<name>A0A917D9Z1_9HYPH</name>
<dbReference type="EMBL" id="BMJJ01000003">
    <property type="protein sequence ID" value="GGD15706.1"/>
    <property type="molecule type" value="Genomic_DNA"/>
</dbReference>
<evidence type="ECO:0000313" key="1">
    <source>
        <dbReference type="EMBL" id="GGD15706.1"/>
    </source>
</evidence>
<comment type="caution">
    <text evidence="1">The sequence shown here is derived from an EMBL/GenBank/DDBJ whole genome shotgun (WGS) entry which is preliminary data.</text>
</comment>
<proteinExistence type="predicted"/>
<evidence type="ECO:0000313" key="2">
    <source>
        <dbReference type="Proteomes" id="UP000613160"/>
    </source>
</evidence>
<sequence>MRAASGGAASTAFTFIASSVMQGSVDATVGQIRFATGLTCLDRPVRRIGQRSRGAKLSGRAERGRVAADGPNRKRFYCDDAIDSHDGRDQERSLAVRFPTFREGPNATGCLGA</sequence>
<gene>
    <name evidence="1" type="ORF">GCM10011335_18140</name>
</gene>
<accession>A0A917D9Z1</accession>